<sequence length="113" mass="12088">MSIEPVECVTPHCAGRMRDRTSGELVSAAVAYERGVTVTIPAVAPVPPHDEAVFDELTDTVVFRRDQALVTVYGLSPAHLSNIHGIAVAAAVDEQCGTEYCAQIDPRNLEAAR</sequence>
<name>A0ABD5M2J1_9EURY</name>
<keyword evidence="2" id="KW-1185">Reference proteome</keyword>
<gene>
    <name evidence="1" type="ORF">ABNG04_05090</name>
</gene>
<organism evidence="1 2">
    <name type="scientific">Halorubrum miltondacostae</name>
    <dbReference type="NCBI Taxonomy" id="3076378"/>
    <lineage>
        <taxon>Archaea</taxon>
        <taxon>Methanobacteriati</taxon>
        <taxon>Methanobacteriota</taxon>
        <taxon>Stenosarchaea group</taxon>
        <taxon>Halobacteria</taxon>
        <taxon>Halobacteriales</taxon>
        <taxon>Haloferacaceae</taxon>
        <taxon>Halorubrum</taxon>
    </lineage>
</organism>
<dbReference type="RefSeq" id="WP_371160587.1">
    <property type="nucleotide sequence ID" value="NZ_JBEDNX010000001.1"/>
</dbReference>
<accession>A0ABD5M2J1</accession>
<proteinExistence type="predicted"/>
<dbReference type="Proteomes" id="UP001567572">
    <property type="component" value="Unassembled WGS sequence"/>
</dbReference>
<dbReference type="AlphaFoldDB" id="A0ABD5M2J1"/>
<protein>
    <submittedName>
        <fullName evidence="1">Uncharacterized protein</fullName>
    </submittedName>
</protein>
<evidence type="ECO:0000313" key="2">
    <source>
        <dbReference type="Proteomes" id="UP001567572"/>
    </source>
</evidence>
<dbReference type="EMBL" id="JBEDNY010000001">
    <property type="protein sequence ID" value="MEZ3163253.1"/>
    <property type="molecule type" value="Genomic_DNA"/>
</dbReference>
<evidence type="ECO:0000313" key="1">
    <source>
        <dbReference type="EMBL" id="MEZ3163253.1"/>
    </source>
</evidence>
<comment type="caution">
    <text evidence="1">The sequence shown here is derived from an EMBL/GenBank/DDBJ whole genome shotgun (WGS) entry which is preliminary data.</text>
</comment>
<reference evidence="1 2" key="1">
    <citation type="submission" date="2024-06" db="EMBL/GenBank/DDBJ databases">
        <title>Halorubrum miltondacostae sp. nov., a potential PHA producer isolated from an inland solar saltern in Rio Maior, Portugal.</title>
        <authorList>
            <person name="Albuquerque L."/>
            <person name="Viver T."/>
            <person name="Barroso C."/>
            <person name="Claudino R."/>
            <person name="Galvan M."/>
            <person name="Simoes G."/>
            <person name="Lobo Da Cunha A."/>
            <person name="Egas C."/>
        </authorList>
    </citation>
    <scope>NUCLEOTIDE SEQUENCE [LARGE SCALE GENOMIC DNA]</scope>
    <source>
        <strain evidence="1 2">RMP-11</strain>
    </source>
</reference>